<keyword evidence="1" id="KW-0472">Membrane</keyword>
<dbReference type="AlphaFoldDB" id="F3KK94"/>
<sequence length="268" mass="31052">MLGVAQMNKIFYVVIPIAAFSIILLNAFFGHLIFVSDTQQVINKYSVYVHLLSEWNSSSKNIVFEVTNSWYKSDKSHVITGFNSESKEYNTNQLQKIHGKSYVELKHEFSDCQEEWQPMLYRKAVDNMRHEIEYVQGNQLSTDPDVSVYPDIENDNYDNSEQQLKIKNGYVQFFPICTSKDITSYDYSVKTDNKNLGFDVYFVSSSIQRDNFPNYNFDFYGESGCFGQNKQSYSGTCNNIKKDSGLLVVFPDELVPWTTKVTVNLYEH</sequence>
<reference evidence="2" key="1">
    <citation type="journal article" date="2011" name="PLoS ONE">
        <title>Genome of a low-salinity ammonia-oxidizing archaeon determined by single-cell and metagenomic analysis.</title>
        <authorList>
            <person name="Blainey P.C."/>
            <person name="Mosier A.C."/>
            <person name="Potanina A."/>
            <person name="Francis C.A."/>
            <person name="Quake S.R."/>
        </authorList>
    </citation>
    <scope>NUCLEOTIDE SEQUENCE [LARGE SCALE GENOMIC DNA]</scope>
    <source>
        <strain evidence="2">SFB1</strain>
    </source>
</reference>
<keyword evidence="1" id="KW-0812">Transmembrane</keyword>
<dbReference type="STRING" id="886738.Nlim_0907"/>
<dbReference type="Proteomes" id="UP000004348">
    <property type="component" value="Chromosome"/>
</dbReference>
<protein>
    <submittedName>
        <fullName evidence="2">Uncharacterized protein</fullName>
    </submittedName>
</protein>
<evidence type="ECO:0000313" key="2">
    <source>
        <dbReference type="EMBL" id="EGG42261.1"/>
    </source>
</evidence>
<dbReference type="EMBL" id="AEGP01000033">
    <property type="protein sequence ID" value="EGG42261.1"/>
    <property type="molecule type" value="Genomic_DNA"/>
</dbReference>
<dbReference type="PATRIC" id="fig|886738.10.peg.1004"/>
<gene>
    <name evidence="2" type="ORF">Nlim_0907</name>
</gene>
<keyword evidence="1" id="KW-1133">Transmembrane helix</keyword>
<comment type="caution">
    <text evidence="2">The sequence shown here is derived from an EMBL/GenBank/DDBJ whole genome shotgun (WGS) entry which is preliminary data.</text>
</comment>
<dbReference type="HOGENOM" id="CLU_1076126_0_0_2"/>
<evidence type="ECO:0000256" key="1">
    <source>
        <dbReference type="SAM" id="Phobius"/>
    </source>
</evidence>
<proteinExistence type="predicted"/>
<accession>F3KK94</accession>
<organism evidence="2">
    <name type="scientific">Candidatus Nitrosarchaeum limnium SFB1</name>
    <dbReference type="NCBI Taxonomy" id="886738"/>
    <lineage>
        <taxon>Archaea</taxon>
        <taxon>Nitrososphaerota</taxon>
        <taxon>Nitrososphaeria</taxon>
        <taxon>Nitrosopumilales</taxon>
        <taxon>Nitrosopumilaceae</taxon>
        <taxon>Nitrosarchaeum</taxon>
    </lineage>
</organism>
<name>F3KK94_9ARCH</name>
<feature type="transmembrane region" description="Helical" evidence="1">
    <location>
        <begin position="12"/>
        <end position="34"/>
    </location>
</feature>